<accession>A0ABN7PDZ5</accession>
<evidence type="ECO:0000313" key="2">
    <source>
        <dbReference type="Proteomes" id="UP001153148"/>
    </source>
</evidence>
<comment type="caution">
    <text evidence="1">The sequence shown here is derived from an EMBL/GenBank/DDBJ whole genome shotgun (WGS) entry which is preliminary data.</text>
</comment>
<keyword evidence="2" id="KW-1185">Reference proteome</keyword>
<sequence>MQCRKELAEKLCNCAPYFYGVKSMYS</sequence>
<organism evidence="1 2">
    <name type="scientific">Timema podura</name>
    <name type="common">Walking stick</name>
    <dbReference type="NCBI Taxonomy" id="61482"/>
    <lineage>
        <taxon>Eukaryota</taxon>
        <taxon>Metazoa</taxon>
        <taxon>Ecdysozoa</taxon>
        <taxon>Arthropoda</taxon>
        <taxon>Hexapoda</taxon>
        <taxon>Insecta</taxon>
        <taxon>Pterygota</taxon>
        <taxon>Neoptera</taxon>
        <taxon>Polyneoptera</taxon>
        <taxon>Phasmatodea</taxon>
        <taxon>Timematodea</taxon>
        <taxon>Timematoidea</taxon>
        <taxon>Timematidae</taxon>
        <taxon>Timema</taxon>
    </lineage>
</organism>
<evidence type="ECO:0000313" key="1">
    <source>
        <dbReference type="EMBL" id="CAG2066023.1"/>
    </source>
</evidence>
<dbReference type="EMBL" id="CAJPIN010049573">
    <property type="protein sequence ID" value="CAG2066023.1"/>
    <property type="molecule type" value="Genomic_DNA"/>
</dbReference>
<protein>
    <submittedName>
        <fullName evidence="1">Uncharacterized protein</fullName>
    </submittedName>
</protein>
<reference evidence="1" key="1">
    <citation type="submission" date="2021-03" db="EMBL/GenBank/DDBJ databases">
        <authorList>
            <person name="Tran Van P."/>
        </authorList>
    </citation>
    <scope>NUCLEOTIDE SEQUENCE</scope>
</reference>
<gene>
    <name evidence="1" type="ORF">TPAB3V08_LOCUS12966</name>
</gene>
<dbReference type="Proteomes" id="UP001153148">
    <property type="component" value="Unassembled WGS sequence"/>
</dbReference>
<proteinExistence type="predicted"/>
<name>A0ABN7PDZ5_TIMPD</name>
<feature type="non-terminal residue" evidence="1">
    <location>
        <position position="26"/>
    </location>
</feature>